<dbReference type="GO" id="GO:0009002">
    <property type="term" value="F:serine-type D-Ala-D-Ala carboxypeptidase activity"/>
    <property type="evidence" value="ECO:0007669"/>
    <property type="project" value="InterPro"/>
</dbReference>
<name>A0A4Y9FWG0_9MICO</name>
<evidence type="ECO:0000256" key="1">
    <source>
        <dbReference type="SAM" id="MobiDB-lite"/>
    </source>
</evidence>
<gene>
    <name evidence="3" type="ORF">E4U02_08645</name>
</gene>
<organism evidence="3 4">
    <name type="scientific">Microbacterium paludicola</name>
    <dbReference type="NCBI Taxonomy" id="300019"/>
    <lineage>
        <taxon>Bacteria</taxon>
        <taxon>Bacillati</taxon>
        <taxon>Actinomycetota</taxon>
        <taxon>Actinomycetes</taxon>
        <taxon>Micrococcales</taxon>
        <taxon>Microbacteriaceae</taxon>
        <taxon>Microbacterium</taxon>
    </lineage>
</organism>
<keyword evidence="4" id="KW-1185">Reference proteome</keyword>
<dbReference type="Pfam" id="PF00768">
    <property type="entry name" value="Peptidase_S11"/>
    <property type="match status" value="1"/>
</dbReference>
<dbReference type="Proteomes" id="UP000298358">
    <property type="component" value="Unassembled WGS sequence"/>
</dbReference>
<protein>
    <submittedName>
        <fullName evidence="3">D-alanyl-D-alanine carboxypeptidase</fullName>
    </submittedName>
</protein>
<reference evidence="3 4" key="1">
    <citation type="submission" date="2019-03" db="EMBL/GenBank/DDBJ databases">
        <title>Diversity of the mouse oral microbiome.</title>
        <authorList>
            <person name="Joseph S."/>
            <person name="Aduse-Opoku J."/>
            <person name="Curtis M."/>
            <person name="Wade W."/>
            <person name="Hashim A."/>
        </authorList>
    </citation>
    <scope>NUCLEOTIDE SEQUENCE [LARGE SCALE GENOMIC DNA]</scope>
    <source>
        <strain evidence="3 4">P1012</strain>
    </source>
</reference>
<feature type="region of interest" description="Disordered" evidence="1">
    <location>
        <begin position="1"/>
        <end position="46"/>
    </location>
</feature>
<dbReference type="InterPro" id="IPR012338">
    <property type="entry name" value="Beta-lactam/transpept-like"/>
</dbReference>
<evidence type="ECO:0000313" key="3">
    <source>
        <dbReference type="EMBL" id="TFU32888.1"/>
    </source>
</evidence>
<feature type="domain" description="Peptidase S11 D-alanyl-D-alanine carboxypeptidase A N-terminal" evidence="2">
    <location>
        <begin position="236"/>
        <end position="410"/>
    </location>
</feature>
<keyword evidence="3" id="KW-0378">Hydrolase</keyword>
<keyword evidence="3" id="KW-0121">Carboxypeptidase</keyword>
<evidence type="ECO:0000313" key="4">
    <source>
        <dbReference type="Proteomes" id="UP000298358"/>
    </source>
</evidence>
<feature type="compositionally biased region" description="Low complexity" evidence="1">
    <location>
        <begin position="11"/>
        <end position="26"/>
    </location>
</feature>
<sequence length="564" mass="58137">MAPDELPPRGALDASAAGDAAPTRAAETADDATARREPAAPDDALGATQALDVAGLIELEKRAIRRAVSADELDPQPQPMPGGRRARRETAIVIEALGLENPAPKASGSPAPRPEPVALTTAALAWVDPAAIAARPAPAALSTSPHVPATADLLPPVRDGRRASVAAPLLTAGALAIAYVAGCALWPLGAVEPTVAEATVQPAAGKPLGVTWPVDGSAALGAEGLGTVAASGEAAAPMASITKLVTAMMILEKAPLGVGEDGPSYSFTAEDSQLYWQYRYQNESALDVPIDGTLTERQLLEGILVGSANNYVDRLTTELWGSKDAFVLAVPEWLEAHGLSGITMVDPSGIDPENTATPAALIKLASAAMADPIIADIVAMPEIDLPGAGKVENTNPLLGEPGVAGIKTGTLLDGWQEQWNLLTAKDITLGQTTVRVYAAVLGQPDEEGREVVSRTLLDQAEQSLQTSPSVTAGTTIATVTTEWGESAEVVTTRDASVILWDGGLPAIESEYDIEVGLADGANVGEFTATGPFDSTSIPLALEGDIAGPDLIWRLTHPLELFGLQ</sequence>
<evidence type="ECO:0000259" key="2">
    <source>
        <dbReference type="Pfam" id="PF00768"/>
    </source>
</evidence>
<dbReference type="Gene3D" id="3.40.710.10">
    <property type="entry name" value="DD-peptidase/beta-lactamase superfamily"/>
    <property type="match status" value="1"/>
</dbReference>
<comment type="caution">
    <text evidence="3">The sequence shown here is derived from an EMBL/GenBank/DDBJ whole genome shotgun (WGS) entry which is preliminary data.</text>
</comment>
<dbReference type="AlphaFoldDB" id="A0A4Y9FWG0"/>
<dbReference type="GO" id="GO:0006508">
    <property type="term" value="P:proteolysis"/>
    <property type="evidence" value="ECO:0007669"/>
    <property type="project" value="InterPro"/>
</dbReference>
<dbReference type="RefSeq" id="WP_135114437.1">
    <property type="nucleotide sequence ID" value="NZ_BAAANG010000001.1"/>
</dbReference>
<dbReference type="EMBL" id="SPQB01000017">
    <property type="protein sequence ID" value="TFU32888.1"/>
    <property type="molecule type" value="Genomic_DNA"/>
</dbReference>
<dbReference type="InterPro" id="IPR001967">
    <property type="entry name" value="Peptidase_S11_N"/>
</dbReference>
<dbReference type="OrthoDB" id="5241551at2"/>
<dbReference type="SUPFAM" id="SSF56601">
    <property type="entry name" value="beta-lactamase/transpeptidase-like"/>
    <property type="match status" value="1"/>
</dbReference>
<accession>A0A4Y9FWG0</accession>
<proteinExistence type="predicted"/>
<keyword evidence="3" id="KW-0645">Protease</keyword>